<dbReference type="RefSeq" id="WP_327787241.1">
    <property type="nucleotide sequence ID" value="NZ_JARGEQ010000001.1"/>
</dbReference>
<proteinExistence type="predicted"/>
<dbReference type="InterPro" id="IPR027266">
    <property type="entry name" value="TrmE/GcvT-like"/>
</dbReference>
<dbReference type="Proteomes" id="UP001301140">
    <property type="component" value="Unassembled WGS sequence"/>
</dbReference>
<dbReference type="InterPro" id="IPR007375">
    <property type="entry name" value="SoxG"/>
</dbReference>
<organism evidence="1 2">
    <name type="scientific">Marinimicrococcus flavescens</name>
    <dbReference type="NCBI Taxonomy" id="3031815"/>
    <lineage>
        <taxon>Bacteria</taxon>
        <taxon>Pseudomonadati</taxon>
        <taxon>Pseudomonadota</taxon>
        <taxon>Alphaproteobacteria</taxon>
        <taxon>Geminicoccales</taxon>
        <taxon>Geminicoccaceae</taxon>
        <taxon>Marinimicrococcus</taxon>
    </lineage>
</organism>
<protein>
    <submittedName>
        <fullName evidence="1">Sarcosine oxidase subunit gamma family protein</fullName>
    </submittedName>
</protein>
<dbReference type="Gene3D" id="3.30.70.1520">
    <property type="entry name" value="Heterotetrameric sarcosine oxidase"/>
    <property type="match status" value="1"/>
</dbReference>
<accession>A0AAP3XQ02</accession>
<dbReference type="EMBL" id="JARGEQ010000001">
    <property type="protein sequence ID" value="MDF1584836.1"/>
    <property type="molecule type" value="Genomic_DNA"/>
</dbReference>
<keyword evidence="2" id="KW-1185">Reference proteome</keyword>
<dbReference type="AlphaFoldDB" id="A0AAP3XQ02"/>
<sequence length="188" mass="20119">MLEAKEVSRRDEAAPALDEVTIRLLPRSARFSLRLRPAEAKRLGRVADFALDQDINRLVATGERRSLRLGPDDWLLLAPEAGSEAIAEEIGSGLAGVFHALVDIGHREIAFEIAGQAGARVINSGCPLDLADAAFPAGSATRTLLAKAEIVLARPGEAPLWRVECGRSFAAYVEGWLTEAAAAVNGRR</sequence>
<dbReference type="Gene3D" id="3.30.1360.120">
    <property type="entry name" value="Probable tRNA modification gtpase trme, domain 1"/>
    <property type="match status" value="1"/>
</dbReference>
<dbReference type="Pfam" id="PF04268">
    <property type="entry name" value="SoxG"/>
    <property type="match status" value="1"/>
</dbReference>
<comment type="caution">
    <text evidence="1">The sequence shown here is derived from an EMBL/GenBank/DDBJ whole genome shotgun (WGS) entry which is preliminary data.</text>
</comment>
<dbReference type="SUPFAM" id="SSF103025">
    <property type="entry name" value="Folate-binding domain"/>
    <property type="match status" value="1"/>
</dbReference>
<evidence type="ECO:0000313" key="2">
    <source>
        <dbReference type="Proteomes" id="UP001301140"/>
    </source>
</evidence>
<gene>
    <name evidence="1" type="ORF">PZ740_00375</name>
</gene>
<evidence type="ECO:0000313" key="1">
    <source>
        <dbReference type="EMBL" id="MDF1584836.1"/>
    </source>
</evidence>
<name>A0AAP3XQ02_9PROT</name>
<reference evidence="1 2" key="1">
    <citation type="submission" date="2023-03" db="EMBL/GenBank/DDBJ databases">
        <title>YIM 152171 draft genome.</title>
        <authorList>
            <person name="Yang Z."/>
        </authorList>
    </citation>
    <scope>NUCLEOTIDE SEQUENCE [LARGE SCALE GENOMIC DNA]</scope>
    <source>
        <strain evidence="1 2">YIM 152171</strain>
    </source>
</reference>